<dbReference type="Proteomes" id="UP000335496">
    <property type="component" value="Unassembled WGS sequence"/>
</dbReference>
<gene>
    <name evidence="3" type="ORF">DW701_14805</name>
    <name evidence="4" type="ORF">EAJ03_06835</name>
    <name evidence="2" type="ORF">F2Z23_07000</name>
    <name evidence="5" type="ORF">NCTC11155_00101</name>
</gene>
<reference evidence="3 7" key="2">
    <citation type="submission" date="2018-08" db="EMBL/GenBank/DDBJ databases">
        <title>A genome reference for cultivated species of the human gut microbiota.</title>
        <authorList>
            <person name="Zou Y."/>
            <person name="Xue W."/>
            <person name="Luo G."/>
        </authorList>
    </citation>
    <scope>NUCLEOTIDE SEQUENCE [LARGE SCALE GENOMIC DNA]</scope>
    <source>
        <strain evidence="3 7">AM26-26AC</strain>
    </source>
</reference>
<evidence type="ECO:0000313" key="2">
    <source>
        <dbReference type="EMBL" id="KAA5274828.1"/>
    </source>
</evidence>
<evidence type="ECO:0008006" key="10">
    <source>
        <dbReference type="Google" id="ProtNLM"/>
    </source>
</evidence>
<proteinExistence type="predicted"/>
<keyword evidence="1" id="KW-1133">Transmembrane helix</keyword>
<evidence type="ECO:0000256" key="1">
    <source>
        <dbReference type="SAM" id="Phobius"/>
    </source>
</evidence>
<evidence type="ECO:0000313" key="5">
    <source>
        <dbReference type="EMBL" id="SUV28155.1"/>
    </source>
</evidence>
<dbReference type="OrthoDB" id="1100504at2"/>
<evidence type="ECO:0000313" key="4">
    <source>
        <dbReference type="EMBL" id="RYT75982.1"/>
    </source>
</evidence>
<dbReference type="STRING" id="483216.BACEGG_00911"/>
<evidence type="ECO:0000313" key="3">
    <source>
        <dbReference type="EMBL" id="RHF04738.1"/>
    </source>
</evidence>
<dbReference type="Proteomes" id="UP000291917">
    <property type="component" value="Unassembled WGS sequence"/>
</dbReference>
<protein>
    <recommendedName>
        <fullName evidence="10">Transmembrane protein</fullName>
    </recommendedName>
</protein>
<keyword evidence="1" id="KW-0472">Membrane</keyword>
<accession>A0A380YH12</accession>
<dbReference type="EMBL" id="RCXL01000007">
    <property type="protein sequence ID" value="RYT75982.1"/>
    <property type="molecule type" value="Genomic_DNA"/>
</dbReference>
<name>A0A380YH12_9BACE</name>
<evidence type="ECO:0000313" key="6">
    <source>
        <dbReference type="Proteomes" id="UP000254424"/>
    </source>
</evidence>
<reference evidence="2 9" key="3">
    <citation type="journal article" date="2019" name="Nat. Med.">
        <title>A library of human gut bacterial isolates paired with longitudinal multiomics data enables mechanistic microbiome research.</title>
        <authorList>
            <person name="Poyet M."/>
            <person name="Groussin M."/>
            <person name="Gibbons S.M."/>
            <person name="Avila-Pacheco J."/>
            <person name="Jiang X."/>
            <person name="Kearney S.M."/>
            <person name="Perrotta A.R."/>
            <person name="Berdy B."/>
            <person name="Zhao S."/>
            <person name="Lieberman T.D."/>
            <person name="Swanson P.K."/>
            <person name="Smith M."/>
            <person name="Roesemann S."/>
            <person name="Alexander J.E."/>
            <person name="Rich S.A."/>
            <person name="Livny J."/>
            <person name="Vlamakis H."/>
            <person name="Clish C."/>
            <person name="Bullock K."/>
            <person name="Deik A."/>
            <person name="Scott J."/>
            <person name="Pierce K.A."/>
            <person name="Xavier R.J."/>
            <person name="Alm E.J."/>
        </authorList>
    </citation>
    <scope>NUCLEOTIDE SEQUENCE [LARGE SCALE GENOMIC DNA]</scope>
    <source>
        <strain evidence="2 9">BIOML-A1</strain>
    </source>
</reference>
<reference evidence="4 8" key="4">
    <citation type="journal article" date="2019" name="Science, e1252229">
        <title>Invertible promoters mediate bacterial phase variation, antibiotic resistance, and host adaptation in the gut.</title>
        <authorList>
            <person name="Jiang X."/>
            <person name="Hall A.B."/>
            <person name="Arthur T.D."/>
            <person name="Plichta D.R."/>
            <person name="Covington C.T."/>
            <person name="Poyet M."/>
            <person name="Crothers J."/>
            <person name="Moses P.L."/>
            <person name="Tolonen A.C."/>
            <person name="Vlamakis H."/>
            <person name="Alm E.J."/>
            <person name="Xavier R.J."/>
        </authorList>
    </citation>
    <scope>NUCLEOTIDE SEQUENCE [LARGE SCALE GENOMIC DNA]</scope>
    <source>
        <strain evidence="4">Bj_0095</strain>
        <strain evidence="8">bj_0095</strain>
    </source>
</reference>
<dbReference type="EMBL" id="UFSX01000001">
    <property type="protein sequence ID" value="SUV28155.1"/>
    <property type="molecule type" value="Genomic_DNA"/>
</dbReference>
<reference evidence="5 6" key="1">
    <citation type="submission" date="2018-06" db="EMBL/GenBank/DDBJ databases">
        <authorList>
            <consortium name="Pathogen Informatics"/>
            <person name="Doyle S."/>
        </authorList>
    </citation>
    <scope>NUCLEOTIDE SEQUENCE [LARGE SCALE GENOMIC DNA]</scope>
    <source>
        <strain evidence="5 6">NCTC11155</strain>
    </source>
</reference>
<evidence type="ECO:0000313" key="8">
    <source>
        <dbReference type="Proteomes" id="UP000291917"/>
    </source>
</evidence>
<dbReference type="Proteomes" id="UP000254424">
    <property type="component" value="Unassembled WGS sequence"/>
</dbReference>
<dbReference type="EMBL" id="VVZX01000007">
    <property type="protein sequence ID" value="KAA5274828.1"/>
    <property type="molecule type" value="Genomic_DNA"/>
</dbReference>
<organism evidence="5 6">
    <name type="scientific">Bacteroides eggerthii</name>
    <dbReference type="NCBI Taxonomy" id="28111"/>
    <lineage>
        <taxon>Bacteria</taxon>
        <taxon>Pseudomonadati</taxon>
        <taxon>Bacteroidota</taxon>
        <taxon>Bacteroidia</taxon>
        <taxon>Bacteroidales</taxon>
        <taxon>Bacteroidaceae</taxon>
        <taxon>Bacteroides</taxon>
    </lineage>
</organism>
<keyword evidence="9" id="KW-1185">Reference proteome</keyword>
<evidence type="ECO:0000313" key="7">
    <source>
        <dbReference type="Proteomes" id="UP000283538"/>
    </source>
</evidence>
<evidence type="ECO:0000313" key="9">
    <source>
        <dbReference type="Proteomes" id="UP000335496"/>
    </source>
</evidence>
<dbReference type="Proteomes" id="UP000283538">
    <property type="component" value="Unassembled WGS sequence"/>
</dbReference>
<keyword evidence="1" id="KW-0812">Transmembrane</keyword>
<dbReference type="RefSeq" id="WP_004289193.1">
    <property type="nucleotide sequence ID" value="NZ_CABKNQ010000019.1"/>
</dbReference>
<feature type="transmembrane region" description="Helical" evidence="1">
    <location>
        <begin position="16"/>
        <end position="39"/>
    </location>
</feature>
<dbReference type="EMBL" id="QSLA01000020">
    <property type="protein sequence ID" value="RHF04738.1"/>
    <property type="molecule type" value="Genomic_DNA"/>
</dbReference>
<sequence>MSTENDSTYIKVPKSVVQIGAIAILFVIIDLISELIGLFQEPETRIDRIIIRSISIIGWSCIEYITVDTIWQNRKHAPWN</sequence>
<dbReference type="AlphaFoldDB" id="A0A380YH12"/>
<dbReference type="GeneID" id="93070048"/>